<keyword evidence="3 6" id="KW-0378">Hydrolase</keyword>
<dbReference type="InterPro" id="IPR029062">
    <property type="entry name" value="Class_I_gatase-like"/>
</dbReference>
<dbReference type="EC" id="3.4.15.6" evidence="6"/>
<evidence type="ECO:0000256" key="5">
    <source>
        <dbReference type="SAM" id="SignalP"/>
    </source>
</evidence>
<evidence type="ECO:0000313" key="7">
    <source>
        <dbReference type="Proteomes" id="UP001595617"/>
    </source>
</evidence>
<evidence type="ECO:0000256" key="3">
    <source>
        <dbReference type="ARBA" id="ARBA00022801"/>
    </source>
</evidence>
<dbReference type="PANTHER" id="PTHR36175:SF1">
    <property type="entry name" value="CYANOPHYCINASE"/>
    <property type="match status" value="1"/>
</dbReference>
<keyword evidence="5" id="KW-0732">Signal</keyword>
<organism evidence="6 7">
    <name type="scientific">Saccharospirillum mangrovi</name>
    <dbReference type="NCBI Taxonomy" id="2161747"/>
    <lineage>
        <taxon>Bacteria</taxon>
        <taxon>Pseudomonadati</taxon>
        <taxon>Pseudomonadota</taxon>
        <taxon>Gammaproteobacteria</taxon>
        <taxon>Oceanospirillales</taxon>
        <taxon>Saccharospirillaceae</taxon>
        <taxon>Saccharospirillum</taxon>
    </lineage>
</organism>
<dbReference type="SUPFAM" id="SSF52317">
    <property type="entry name" value="Class I glutamine amidotransferase-like"/>
    <property type="match status" value="1"/>
</dbReference>
<sequence length="826" mass="89140">MKKITHVRRGAIICALSFALAGCFPEDVKNDPTTETSTLPTGRATHAATYHGAVSTEGAWTIVAQNQLVGGASGVCSSAGQSACNDWSAWAAANLTDDERNNQAVAPTEPVVLSDAKIAALVADPAWAEDADFKTGVELILNHLKGVLETETAGNEYADWQDFRAAFIAVDNDDVTDLPSGVDGDSIWFDSTSAQYATFESLKKADQRLNYTVTLEKVTAAKAVIANLPDGTLDDDQTAINTVLDALVSATGRKQDELLAAIRAVALEGELIADGADLYDSALSYLVNDDNDGDFFRLIDTLDAQSFLLNQTVIDALEAQTGWDSSAHQEQVVLILQHMLDSSGTSSVSYENTGEGNNRAVFGPAFKAVVLREGFENGGQLWNSLSASLRYRLLQELIDPLVDFTRPVEYVSLDDTTNGHAVTLLNDFVAQARAAGGLTDAEQPRILVMTSSAANSYEAADYYVGMFKDAGANAAWLPLDRAYRDARDEDNCSWLSAYHSAYASAAHLDILYPDYFAAHLDACEDGLSAMIAEADGIYINGGDQVRTFEALVTFDGTVRQNSAELAQILDRHAAGDLVIGGTSAGAAVQGGGRLLSTANVNPMITAGSPHAILKNGYNADSTELTGGMGVFSWGVTDTHFSERARETRLIRLLDHADVRLGFGVDETTALNVRHEENTAEERRVVMTVSGQSGVFVVDYATAQTVADAPFETRHVTTHYLHQGDQLVWYPATETYDIYFSSDRTALNVGAANSDVSTDDVLYQTDYRDLTRAMFNAEAAEATGTSYESDPQYQVQLRATQKTRAYKLENQISYAYVEVDISHNNAQ</sequence>
<keyword evidence="2" id="KW-0645">Protease</keyword>
<gene>
    <name evidence="6" type="ORF">ACFOOG_08265</name>
</gene>
<feature type="signal peptide" evidence="5">
    <location>
        <begin position="1"/>
        <end position="21"/>
    </location>
</feature>
<dbReference type="Gene3D" id="3.40.50.880">
    <property type="match status" value="1"/>
</dbReference>
<dbReference type="InterPro" id="IPR005320">
    <property type="entry name" value="Peptidase_S51"/>
</dbReference>
<dbReference type="Proteomes" id="UP001595617">
    <property type="component" value="Unassembled WGS sequence"/>
</dbReference>
<evidence type="ECO:0000256" key="1">
    <source>
        <dbReference type="ARBA" id="ARBA00006534"/>
    </source>
</evidence>
<dbReference type="PANTHER" id="PTHR36175">
    <property type="entry name" value="CYANOPHYCINASE"/>
    <property type="match status" value="1"/>
</dbReference>
<keyword evidence="7" id="KW-1185">Reference proteome</keyword>
<comment type="similarity">
    <text evidence="1">Belongs to the peptidase S51 family.</text>
</comment>
<dbReference type="PROSITE" id="PS51257">
    <property type="entry name" value="PROKAR_LIPOPROTEIN"/>
    <property type="match status" value="1"/>
</dbReference>
<dbReference type="RefSeq" id="WP_380695395.1">
    <property type="nucleotide sequence ID" value="NZ_JBHRYR010000003.1"/>
</dbReference>
<reference evidence="7" key="1">
    <citation type="journal article" date="2019" name="Int. J. Syst. Evol. Microbiol.">
        <title>The Global Catalogue of Microorganisms (GCM) 10K type strain sequencing project: providing services to taxonomists for standard genome sequencing and annotation.</title>
        <authorList>
            <consortium name="The Broad Institute Genomics Platform"/>
            <consortium name="The Broad Institute Genome Sequencing Center for Infectious Disease"/>
            <person name="Wu L."/>
            <person name="Ma J."/>
        </authorList>
    </citation>
    <scope>NUCLEOTIDE SEQUENCE [LARGE SCALE GENOMIC DNA]</scope>
    <source>
        <strain evidence="7">IBRC 10765</strain>
    </source>
</reference>
<protein>
    <submittedName>
        <fullName evidence="6">Cyanophycinase</fullName>
        <ecNumber evidence="6">3.4.15.6</ecNumber>
    </submittedName>
</protein>
<dbReference type="Pfam" id="PF03575">
    <property type="entry name" value="Peptidase_S51"/>
    <property type="match status" value="1"/>
</dbReference>
<dbReference type="EMBL" id="JBHRYR010000003">
    <property type="protein sequence ID" value="MFC3852824.1"/>
    <property type="molecule type" value="Genomic_DNA"/>
</dbReference>
<feature type="chain" id="PRO_5047067184" evidence="5">
    <location>
        <begin position="22"/>
        <end position="826"/>
    </location>
</feature>
<dbReference type="GO" id="GO:0004180">
    <property type="term" value="F:carboxypeptidase activity"/>
    <property type="evidence" value="ECO:0007669"/>
    <property type="project" value="UniProtKB-KW"/>
</dbReference>
<proteinExistence type="inferred from homology"/>
<keyword evidence="6" id="KW-0121">Carboxypeptidase</keyword>
<evidence type="ECO:0000256" key="2">
    <source>
        <dbReference type="ARBA" id="ARBA00022670"/>
    </source>
</evidence>
<keyword evidence="4" id="KW-0720">Serine protease</keyword>
<name>A0ABV7ZW99_9GAMM</name>
<dbReference type="GO" id="GO:0008241">
    <property type="term" value="F:peptidyl-dipeptidase activity"/>
    <property type="evidence" value="ECO:0007669"/>
    <property type="project" value="UniProtKB-EC"/>
</dbReference>
<accession>A0ABV7ZW99</accession>
<comment type="caution">
    <text evidence="6">The sequence shown here is derived from an EMBL/GenBank/DDBJ whole genome shotgun (WGS) entry which is preliminary data.</text>
</comment>
<dbReference type="CDD" id="cd03145">
    <property type="entry name" value="GAT1_cyanophycinase"/>
    <property type="match status" value="1"/>
</dbReference>
<evidence type="ECO:0000313" key="6">
    <source>
        <dbReference type="EMBL" id="MFC3852824.1"/>
    </source>
</evidence>
<evidence type="ECO:0000256" key="4">
    <source>
        <dbReference type="ARBA" id="ARBA00022825"/>
    </source>
</evidence>